<evidence type="ECO:0000256" key="3">
    <source>
        <dbReference type="ARBA" id="ARBA00022448"/>
    </source>
</evidence>
<feature type="region of interest" description="Disordered" evidence="7">
    <location>
        <begin position="130"/>
        <end position="165"/>
    </location>
</feature>
<dbReference type="GO" id="GO:0006896">
    <property type="term" value="P:Golgi to vacuole transport"/>
    <property type="evidence" value="ECO:0007669"/>
    <property type="project" value="TreeGrafter"/>
</dbReference>
<comment type="similarity">
    <text evidence="2">Belongs to the VPS54 family.</text>
</comment>
<dbReference type="PANTHER" id="PTHR12965">
    <property type="entry name" value="VACUOLAR PROTEIN SORTING 54"/>
    <property type="match status" value="1"/>
</dbReference>
<gene>
    <name evidence="8" type="ORF">ElyMa_005032800</name>
</gene>
<dbReference type="PANTHER" id="PTHR12965:SF0">
    <property type="entry name" value="VACUOLAR PROTEIN SORTING-ASSOCIATED PROTEIN 54"/>
    <property type="match status" value="1"/>
</dbReference>
<dbReference type="GO" id="GO:0000938">
    <property type="term" value="C:GARP complex"/>
    <property type="evidence" value="ECO:0007669"/>
    <property type="project" value="InterPro"/>
</dbReference>
<feature type="region of interest" description="Disordered" evidence="7">
    <location>
        <begin position="25"/>
        <end position="59"/>
    </location>
</feature>
<comment type="subcellular location">
    <subcellularLocation>
        <location evidence="1">Golgi apparatus</location>
        <location evidence="1">trans-Golgi network</location>
    </subcellularLocation>
</comment>
<sequence>MNGVCPSLPLEGVSDRDYDDHVLRDHVHSNYGGARGKTMSRRSHERTESQSNGNSDPNIVQDQYKWTIHNASVNLPALLNDPRLVKRETDFFTKTWGQSFERVEILPSPYVPEIGPEHFEKYIRKTSVRLKKHSRNKEKLSSASQEDGREMLPSAQLRQMGKLES</sequence>
<dbReference type="AlphaFoldDB" id="A0AAV4JBR4"/>
<dbReference type="GO" id="GO:0005829">
    <property type="term" value="C:cytosol"/>
    <property type="evidence" value="ECO:0007669"/>
    <property type="project" value="GOC"/>
</dbReference>
<dbReference type="Proteomes" id="UP000762676">
    <property type="component" value="Unassembled WGS sequence"/>
</dbReference>
<accession>A0AAV4JBR4</accession>
<keyword evidence="3" id="KW-0813">Transport</keyword>
<comment type="caution">
    <text evidence="8">The sequence shown here is derived from an EMBL/GenBank/DDBJ whole genome shotgun (WGS) entry which is preliminary data.</text>
</comment>
<evidence type="ECO:0000256" key="6">
    <source>
        <dbReference type="ARBA" id="ARBA00023054"/>
    </source>
</evidence>
<feature type="compositionally biased region" description="Polar residues" evidence="7">
    <location>
        <begin position="49"/>
        <end position="59"/>
    </location>
</feature>
<protein>
    <submittedName>
        <fullName evidence="8">Vacuolar protein sorting-associated protein 54</fullName>
    </submittedName>
</protein>
<organism evidence="8 9">
    <name type="scientific">Elysia marginata</name>
    <dbReference type="NCBI Taxonomy" id="1093978"/>
    <lineage>
        <taxon>Eukaryota</taxon>
        <taxon>Metazoa</taxon>
        <taxon>Spiralia</taxon>
        <taxon>Lophotrochozoa</taxon>
        <taxon>Mollusca</taxon>
        <taxon>Gastropoda</taxon>
        <taxon>Heterobranchia</taxon>
        <taxon>Euthyneura</taxon>
        <taxon>Panpulmonata</taxon>
        <taxon>Sacoglossa</taxon>
        <taxon>Placobranchoidea</taxon>
        <taxon>Plakobranchidae</taxon>
        <taxon>Elysia</taxon>
    </lineage>
</organism>
<evidence type="ECO:0000256" key="1">
    <source>
        <dbReference type="ARBA" id="ARBA00004601"/>
    </source>
</evidence>
<keyword evidence="4" id="KW-0653">Protein transport</keyword>
<dbReference type="GO" id="GO:0019905">
    <property type="term" value="F:syntaxin binding"/>
    <property type="evidence" value="ECO:0007669"/>
    <property type="project" value="TreeGrafter"/>
</dbReference>
<evidence type="ECO:0000313" key="8">
    <source>
        <dbReference type="EMBL" id="GFS19464.1"/>
    </source>
</evidence>
<dbReference type="InterPro" id="IPR039745">
    <property type="entry name" value="Vps54"/>
</dbReference>
<evidence type="ECO:0000256" key="5">
    <source>
        <dbReference type="ARBA" id="ARBA00023034"/>
    </source>
</evidence>
<name>A0AAV4JBR4_9GAST</name>
<proteinExistence type="inferred from homology"/>
<keyword evidence="9" id="KW-1185">Reference proteome</keyword>
<dbReference type="GO" id="GO:0042147">
    <property type="term" value="P:retrograde transport, endosome to Golgi"/>
    <property type="evidence" value="ECO:0007669"/>
    <property type="project" value="InterPro"/>
</dbReference>
<keyword evidence="5" id="KW-0333">Golgi apparatus</keyword>
<evidence type="ECO:0000256" key="4">
    <source>
        <dbReference type="ARBA" id="ARBA00022927"/>
    </source>
</evidence>
<reference evidence="8 9" key="1">
    <citation type="journal article" date="2021" name="Elife">
        <title>Chloroplast acquisition without the gene transfer in kleptoplastic sea slugs, Plakobranchus ocellatus.</title>
        <authorList>
            <person name="Maeda T."/>
            <person name="Takahashi S."/>
            <person name="Yoshida T."/>
            <person name="Shimamura S."/>
            <person name="Takaki Y."/>
            <person name="Nagai Y."/>
            <person name="Toyoda A."/>
            <person name="Suzuki Y."/>
            <person name="Arimoto A."/>
            <person name="Ishii H."/>
            <person name="Satoh N."/>
            <person name="Nishiyama T."/>
            <person name="Hasebe M."/>
            <person name="Maruyama T."/>
            <person name="Minagawa J."/>
            <person name="Obokata J."/>
            <person name="Shigenobu S."/>
        </authorList>
    </citation>
    <scope>NUCLEOTIDE SEQUENCE [LARGE SCALE GENOMIC DNA]</scope>
</reference>
<keyword evidence="6" id="KW-0175">Coiled coil</keyword>
<dbReference type="GO" id="GO:0015031">
    <property type="term" value="P:protein transport"/>
    <property type="evidence" value="ECO:0007669"/>
    <property type="project" value="UniProtKB-KW"/>
</dbReference>
<evidence type="ECO:0000256" key="2">
    <source>
        <dbReference type="ARBA" id="ARBA00009150"/>
    </source>
</evidence>
<evidence type="ECO:0000313" key="9">
    <source>
        <dbReference type="Proteomes" id="UP000762676"/>
    </source>
</evidence>
<dbReference type="EMBL" id="BMAT01010068">
    <property type="protein sequence ID" value="GFS19464.1"/>
    <property type="molecule type" value="Genomic_DNA"/>
</dbReference>
<evidence type="ECO:0000256" key="7">
    <source>
        <dbReference type="SAM" id="MobiDB-lite"/>
    </source>
</evidence>